<name>A0A8T1E417_9STRA</name>
<dbReference type="EMBL" id="RCMI01000198">
    <property type="protein sequence ID" value="KAG2926298.1"/>
    <property type="molecule type" value="Genomic_DNA"/>
</dbReference>
<dbReference type="Proteomes" id="UP000736787">
    <property type="component" value="Unassembled WGS sequence"/>
</dbReference>
<dbReference type="Proteomes" id="UP000760860">
    <property type="component" value="Unassembled WGS sequence"/>
</dbReference>
<organism evidence="3 6">
    <name type="scientific">Phytophthora cactorum</name>
    <dbReference type="NCBI Taxonomy" id="29920"/>
    <lineage>
        <taxon>Eukaryota</taxon>
        <taxon>Sar</taxon>
        <taxon>Stramenopiles</taxon>
        <taxon>Oomycota</taxon>
        <taxon>Peronosporomycetes</taxon>
        <taxon>Peronosporales</taxon>
        <taxon>Peronosporaceae</taxon>
        <taxon>Phytophthora</taxon>
    </lineage>
</organism>
<evidence type="ECO:0000313" key="2">
    <source>
        <dbReference type="EMBL" id="KAG2926298.1"/>
    </source>
</evidence>
<evidence type="ECO:0000313" key="5">
    <source>
        <dbReference type="EMBL" id="KAG3219774.1"/>
    </source>
</evidence>
<dbReference type="VEuPathDB" id="FungiDB:PC110_g10843"/>
<dbReference type="EMBL" id="RCMG01000227">
    <property type="protein sequence ID" value="KAG2859141.1"/>
    <property type="molecule type" value="Genomic_DNA"/>
</dbReference>
<protein>
    <recommendedName>
        <fullName evidence="7">DDE-1 domain-containing protein</fullName>
    </recommendedName>
</protein>
<sequence>MRAPDRAQVVKWLRAAWDGLSKATIKSGFKRVPLLFDEHTVEQAECKAPNVNNELAEILESLSCVDSVVGEVAWDDDVVGRYL</sequence>
<dbReference type="Proteomes" id="UP000774804">
    <property type="component" value="Unassembled WGS sequence"/>
</dbReference>
<gene>
    <name evidence="1" type="ORF">PC113_g9210</name>
    <name evidence="2" type="ORF">PC115_g7956</name>
    <name evidence="3" type="ORF">PC117_g7650</name>
    <name evidence="4" type="ORF">PC118_g11072</name>
    <name evidence="5" type="ORF">PC129_g9457</name>
</gene>
<evidence type="ECO:0000313" key="3">
    <source>
        <dbReference type="EMBL" id="KAG2946414.1"/>
    </source>
</evidence>
<reference evidence="3" key="1">
    <citation type="submission" date="2018-10" db="EMBL/GenBank/DDBJ databases">
        <title>Effector identification in a new, highly contiguous assembly of the strawberry crown rot pathogen Phytophthora cactorum.</title>
        <authorList>
            <person name="Armitage A.D."/>
            <person name="Nellist C.F."/>
            <person name="Bates H."/>
            <person name="Vickerstaff R.J."/>
            <person name="Harrison R.J."/>
        </authorList>
    </citation>
    <scope>NUCLEOTIDE SEQUENCE</scope>
    <source>
        <strain evidence="1">15-7</strain>
        <strain evidence="2">4032</strain>
        <strain evidence="3">4040</strain>
        <strain evidence="4">P415</strain>
        <strain evidence="5">P421</strain>
    </source>
</reference>
<dbReference type="EMBL" id="RCMV01000296">
    <property type="protein sequence ID" value="KAG3219774.1"/>
    <property type="molecule type" value="Genomic_DNA"/>
</dbReference>
<evidence type="ECO:0008006" key="7">
    <source>
        <dbReference type="Google" id="ProtNLM"/>
    </source>
</evidence>
<comment type="caution">
    <text evidence="3">The sequence shown here is derived from an EMBL/GenBank/DDBJ whole genome shotgun (WGS) entry which is preliminary data.</text>
</comment>
<dbReference type="Proteomes" id="UP000697107">
    <property type="component" value="Unassembled WGS sequence"/>
</dbReference>
<proteinExistence type="predicted"/>
<evidence type="ECO:0000313" key="6">
    <source>
        <dbReference type="Proteomes" id="UP000736787"/>
    </source>
</evidence>
<accession>A0A8T1E417</accession>
<evidence type="ECO:0000313" key="1">
    <source>
        <dbReference type="EMBL" id="KAG2859141.1"/>
    </source>
</evidence>
<dbReference type="EMBL" id="RCML01000329">
    <property type="protein sequence ID" value="KAG2980655.1"/>
    <property type="molecule type" value="Genomic_DNA"/>
</dbReference>
<dbReference type="AlphaFoldDB" id="A0A8T1E417"/>
<dbReference type="EMBL" id="RCMK01000158">
    <property type="protein sequence ID" value="KAG2946414.1"/>
    <property type="molecule type" value="Genomic_DNA"/>
</dbReference>
<evidence type="ECO:0000313" key="4">
    <source>
        <dbReference type="EMBL" id="KAG2980655.1"/>
    </source>
</evidence>
<dbReference type="Proteomes" id="UP000735874">
    <property type="component" value="Unassembled WGS sequence"/>
</dbReference>